<feature type="signal peptide" evidence="17">
    <location>
        <begin position="1"/>
        <end position="17"/>
    </location>
</feature>
<keyword evidence="11 13" id="KW-1071">Ligand-gated ion channel</keyword>
<feature type="transmembrane region" description="Helical" evidence="16">
    <location>
        <begin position="838"/>
        <end position="857"/>
    </location>
</feature>
<name>A0AAW1H6W6_SAPOF</name>
<evidence type="ECO:0000313" key="20">
    <source>
        <dbReference type="Proteomes" id="UP001443914"/>
    </source>
</evidence>
<feature type="disulfide bond" evidence="14">
    <location>
        <begin position="766"/>
        <end position="820"/>
    </location>
</feature>
<dbReference type="InterPro" id="IPR015683">
    <property type="entry name" value="Ionotropic_Glu_rcpt"/>
</dbReference>
<dbReference type="Gene3D" id="1.10.287.70">
    <property type="match status" value="1"/>
</dbReference>
<dbReference type="SMART" id="SM00079">
    <property type="entry name" value="PBPe"/>
    <property type="match status" value="1"/>
</dbReference>
<dbReference type="Pfam" id="PF01094">
    <property type="entry name" value="ANF_receptor"/>
    <property type="match status" value="1"/>
</dbReference>
<evidence type="ECO:0000256" key="10">
    <source>
        <dbReference type="ARBA" id="ARBA00023180"/>
    </source>
</evidence>
<keyword evidence="12 13" id="KW-0407">Ion channel</keyword>
<evidence type="ECO:0000256" key="6">
    <source>
        <dbReference type="ARBA" id="ARBA00022989"/>
    </source>
</evidence>
<dbReference type="Gene3D" id="3.40.50.2300">
    <property type="match status" value="2"/>
</dbReference>
<dbReference type="GO" id="GO:0015276">
    <property type="term" value="F:ligand-gated monoatomic ion channel activity"/>
    <property type="evidence" value="ECO:0007669"/>
    <property type="project" value="InterPro"/>
</dbReference>
<dbReference type="GO" id="GO:0016020">
    <property type="term" value="C:membrane"/>
    <property type="evidence" value="ECO:0007669"/>
    <property type="project" value="UniProtKB-SubCell"/>
</dbReference>
<comment type="similarity">
    <text evidence="2 13">Belongs to the glutamate-gated ion channel (TC 1.A.10.1) family.</text>
</comment>
<evidence type="ECO:0000256" key="14">
    <source>
        <dbReference type="PIRSR" id="PIRSR037090-50"/>
    </source>
</evidence>
<dbReference type="FunFam" id="3.40.190.10:FF:000175">
    <property type="entry name" value="Glutamate receptor"/>
    <property type="match status" value="1"/>
</dbReference>
<keyword evidence="3 13" id="KW-0813">Transport</keyword>
<evidence type="ECO:0000256" key="8">
    <source>
        <dbReference type="ARBA" id="ARBA00023136"/>
    </source>
</evidence>
<evidence type="ECO:0000256" key="15">
    <source>
        <dbReference type="SAM" id="MobiDB-lite"/>
    </source>
</evidence>
<feature type="domain" description="Ionotropic glutamate receptor C-terminal" evidence="18">
    <location>
        <begin position="476"/>
        <end position="817"/>
    </location>
</feature>
<dbReference type="CDD" id="cd19990">
    <property type="entry name" value="PBP1_GABAb_receptor_plant"/>
    <property type="match status" value="1"/>
</dbReference>
<dbReference type="InterPro" id="IPR001828">
    <property type="entry name" value="ANF_lig-bd_rcpt"/>
</dbReference>
<comment type="caution">
    <text evidence="19">The sequence shown here is derived from an EMBL/GenBank/DDBJ whole genome shotgun (WGS) entry which is preliminary data.</text>
</comment>
<feature type="chain" id="PRO_5043912215" description="Glutamate receptor" evidence="17">
    <location>
        <begin position="18"/>
        <end position="942"/>
    </location>
</feature>
<evidence type="ECO:0000256" key="13">
    <source>
        <dbReference type="PIRNR" id="PIRNR037090"/>
    </source>
</evidence>
<evidence type="ECO:0000256" key="3">
    <source>
        <dbReference type="ARBA" id="ARBA00022448"/>
    </source>
</evidence>
<dbReference type="FunFam" id="1.10.287.70:FF:000037">
    <property type="entry name" value="Glutamate receptor"/>
    <property type="match status" value="1"/>
</dbReference>
<gene>
    <name evidence="19" type="ORF">RND81_13G205100</name>
</gene>
<dbReference type="InterPro" id="IPR017103">
    <property type="entry name" value="Iontropic_Glu_rcpt_pln"/>
</dbReference>
<feature type="transmembrane region" description="Helical" evidence="16">
    <location>
        <begin position="595"/>
        <end position="615"/>
    </location>
</feature>
<evidence type="ECO:0000256" key="7">
    <source>
        <dbReference type="ARBA" id="ARBA00023065"/>
    </source>
</evidence>
<dbReference type="InterPro" id="IPR044440">
    <property type="entry name" value="GABAb_receptor_plant_PBP1"/>
</dbReference>
<dbReference type="PIRSF" id="PIRSF037090">
    <property type="entry name" value="Iontro_Glu-like_rcpt_pln"/>
    <property type="match status" value="1"/>
</dbReference>
<evidence type="ECO:0000256" key="9">
    <source>
        <dbReference type="ARBA" id="ARBA00023170"/>
    </source>
</evidence>
<organism evidence="19 20">
    <name type="scientific">Saponaria officinalis</name>
    <name type="common">Common soapwort</name>
    <name type="synonym">Lychnis saponaria</name>
    <dbReference type="NCBI Taxonomy" id="3572"/>
    <lineage>
        <taxon>Eukaryota</taxon>
        <taxon>Viridiplantae</taxon>
        <taxon>Streptophyta</taxon>
        <taxon>Embryophyta</taxon>
        <taxon>Tracheophyta</taxon>
        <taxon>Spermatophyta</taxon>
        <taxon>Magnoliopsida</taxon>
        <taxon>eudicotyledons</taxon>
        <taxon>Gunneridae</taxon>
        <taxon>Pentapetalae</taxon>
        <taxon>Caryophyllales</taxon>
        <taxon>Caryophyllaceae</taxon>
        <taxon>Caryophylleae</taxon>
        <taxon>Saponaria</taxon>
    </lineage>
</organism>
<keyword evidence="14" id="KW-1015">Disulfide bond</keyword>
<proteinExistence type="inferred from homology"/>
<keyword evidence="10" id="KW-0325">Glycoprotein</keyword>
<evidence type="ECO:0000256" key="11">
    <source>
        <dbReference type="ARBA" id="ARBA00023286"/>
    </source>
</evidence>
<evidence type="ECO:0000259" key="18">
    <source>
        <dbReference type="SMART" id="SM00079"/>
    </source>
</evidence>
<evidence type="ECO:0000256" key="1">
    <source>
        <dbReference type="ARBA" id="ARBA00004141"/>
    </source>
</evidence>
<evidence type="ECO:0000256" key="2">
    <source>
        <dbReference type="ARBA" id="ARBA00008685"/>
    </source>
</evidence>
<evidence type="ECO:0000256" key="4">
    <source>
        <dbReference type="ARBA" id="ARBA00022692"/>
    </source>
</evidence>
<dbReference type="EMBL" id="JBDFQZ010000013">
    <property type="protein sequence ID" value="KAK9670490.1"/>
    <property type="molecule type" value="Genomic_DNA"/>
</dbReference>
<dbReference type="PANTHER" id="PTHR18966">
    <property type="entry name" value="IONOTROPIC GLUTAMATE RECEPTOR"/>
    <property type="match status" value="1"/>
</dbReference>
<dbReference type="InterPro" id="IPR001320">
    <property type="entry name" value="Iontro_rcpt_C"/>
</dbReference>
<keyword evidence="20" id="KW-1185">Reference proteome</keyword>
<feature type="region of interest" description="Disordered" evidence="15">
    <location>
        <begin position="907"/>
        <end position="942"/>
    </location>
</feature>
<accession>A0AAW1H6W6</accession>
<keyword evidence="7 13" id="KW-0406">Ion transport</keyword>
<dbReference type="GO" id="GO:1901701">
    <property type="term" value="P:cellular response to oxygen-containing compound"/>
    <property type="evidence" value="ECO:0007669"/>
    <property type="project" value="UniProtKB-ARBA"/>
</dbReference>
<dbReference type="InterPro" id="IPR028082">
    <property type="entry name" value="Peripla_BP_I"/>
</dbReference>
<keyword evidence="8 13" id="KW-0472">Membrane</keyword>
<dbReference type="Pfam" id="PF00060">
    <property type="entry name" value="Lig_chan"/>
    <property type="match status" value="1"/>
</dbReference>
<evidence type="ECO:0000256" key="5">
    <source>
        <dbReference type="ARBA" id="ARBA00022729"/>
    </source>
</evidence>
<evidence type="ECO:0000256" key="16">
    <source>
        <dbReference type="SAM" id="Phobius"/>
    </source>
</evidence>
<dbReference type="SUPFAM" id="SSF53850">
    <property type="entry name" value="Periplasmic binding protein-like II"/>
    <property type="match status" value="1"/>
</dbReference>
<dbReference type="SUPFAM" id="SSF53822">
    <property type="entry name" value="Periplasmic binding protein-like I"/>
    <property type="match status" value="1"/>
</dbReference>
<feature type="transmembrane region" description="Helical" evidence="16">
    <location>
        <begin position="653"/>
        <end position="673"/>
    </location>
</feature>
<dbReference type="Gene3D" id="3.40.190.10">
    <property type="entry name" value="Periplasmic binding protein-like II"/>
    <property type="match status" value="3"/>
</dbReference>
<dbReference type="PRINTS" id="PR01176">
    <property type="entry name" value="GABABRECEPTR"/>
</dbReference>
<dbReference type="GO" id="GO:0009611">
    <property type="term" value="P:response to wounding"/>
    <property type="evidence" value="ECO:0007669"/>
    <property type="project" value="UniProtKB-ARBA"/>
</dbReference>
<feature type="compositionally biased region" description="Polar residues" evidence="15">
    <location>
        <begin position="915"/>
        <end position="942"/>
    </location>
</feature>
<sequence length="942" mass="104365">MMLKILIFLVFTELVVENGLLHAAENDTISTRPTEVNVGAIFAFDTTIGKVAKVAIQAAMDDINSSPLVLNGTKLNITMKDSIFNGLVGIVESMSFLADNVVAIIGPQSSVTAHVLAYMAKGLKVPLLSFAASDPSLSTLEYPFFVRTTQNDFFQMAAIADIVNYFGWRKVTAIYNDDDFGRNGIAVLEDKLAKTQCTISYKAAMNPSPSTEDIRELLYQVTLQESRILVLHTYTQHGLKVLEVARTLHMLSSGFVWIATDWLSDIIDTESPLSSGSLSDVQGLVTLRFHTPPSQAKKQFEARWSNLTRKENVNGLLGLNTYGLFAYDTVWILARALDAYFRQGGNVSFSNSSILSQLSESNLHLDAMKVFDGGEVLLSTVRRVKMTGLTGNIQYDSDRNLINPAYDIVNVVGTGHITVGYWTNSSGLSVTPPEASSSLPSNRTSSGQQLYSVIWPGQTTETPRGWVFPNNGQHLKIGVPNRVDYGAILSYSARTNSFTGYAIDVFSAAVNLLPYGLPYKLVPFGSGIHNPNLDELIDNMSGGVFDAVVGDIPITTYRLTKADFTLPYIESGLVVVAQVNAVDSNAWAFLEPFTPMMWCTILASLIFVGSVVWILEHRHNDDFRGPPREQIVTMLWFSLSTWFFSHRESTVSALGRFVLIMWLFVVLIINSSYTASLTSILTVQQLTSSVKGIQSLVTSNDRIGYREGSYIYGYLSKELGIPDSRLVALNSEKESAEALRKGSKNGGIAAIVDIKAYMEIFLSTRCEFSIVGQEFTRNGWGFAFPRGSQLATDLSTAILRLSENGDLQRIHDKWLQRSACSSQDTQLSVDELQLKSFWGLYLIIGLTCVFALIVYFGRMVIQFIRHYTPKDEESNVENVSVSRSPRLQRVQTFLSFIDEREEEIKRRSLRRKMEGSSTMSGTSRIASTSDSRISNVEFSPTT</sequence>
<evidence type="ECO:0000256" key="17">
    <source>
        <dbReference type="SAM" id="SignalP"/>
    </source>
</evidence>
<keyword evidence="4 16" id="KW-0812">Transmembrane</keyword>
<comment type="subcellular location">
    <subcellularLocation>
        <location evidence="1">Membrane</location>
        <topology evidence="1">Multi-pass membrane protein</topology>
    </subcellularLocation>
</comment>
<dbReference type="FunFam" id="3.40.50.2300:FF:000081">
    <property type="entry name" value="Glutamate receptor"/>
    <property type="match status" value="1"/>
</dbReference>
<keyword evidence="9 13" id="KW-0675">Receptor</keyword>
<dbReference type="GO" id="GO:0007165">
    <property type="term" value="P:signal transduction"/>
    <property type="evidence" value="ECO:0007669"/>
    <property type="project" value="UniProtKB-ARBA"/>
</dbReference>
<reference evidence="19" key="1">
    <citation type="submission" date="2024-03" db="EMBL/GenBank/DDBJ databases">
        <title>WGS assembly of Saponaria officinalis var. Norfolk2.</title>
        <authorList>
            <person name="Jenkins J."/>
            <person name="Shu S."/>
            <person name="Grimwood J."/>
            <person name="Barry K."/>
            <person name="Goodstein D."/>
            <person name="Schmutz J."/>
            <person name="Leebens-Mack J."/>
            <person name="Osbourn A."/>
        </authorList>
    </citation>
    <scope>NUCLEOTIDE SEQUENCE [LARGE SCALE GENOMIC DNA]</scope>
    <source>
        <strain evidence="19">JIC</strain>
    </source>
</reference>
<dbReference type="Proteomes" id="UP001443914">
    <property type="component" value="Unassembled WGS sequence"/>
</dbReference>
<protein>
    <recommendedName>
        <fullName evidence="13">Glutamate receptor</fullName>
    </recommendedName>
</protein>
<comment type="function">
    <text evidence="13">Glutamate-gated receptor that probably acts as non-selective cation channel.</text>
</comment>
<evidence type="ECO:0000313" key="19">
    <source>
        <dbReference type="EMBL" id="KAK9670490.1"/>
    </source>
</evidence>
<evidence type="ECO:0000256" key="12">
    <source>
        <dbReference type="ARBA" id="ARBA00023303"/>
    </source>
</evidence>
<keyword evidence="5 17" id="KW-0732">Signal</keyword>
<keyword evidence="6 16" id="KW-1133">Transmembrane helix</keyword>
<dbReference type="AlphaFoldDB" id="A0AAW1H6W6"/>
<dbReference type="FunFam" id="3.40.190.10:FF:000054">
    <property type="entry name" value="Glutamate receptor"/>
    <property type="match status" value="1"/>
</dbReference>